<feature type="region of interest" description="Disordered" evidence="9">
    <location>
        <begin position="1"/>
        <end position="20"/>
    </location>
</feature>
<dbReference type="SUPFAM" id="SSF51161">
    <property type="entry name" value="Trimeric LpxA-like enzymes"/>
    <property type="match status" value="1"/>
</dbReference>
<dbReference type="Gene3D" id="2.160.10.10">
    <property type="entry name" value="Hexapeptide repeat proteins"/>
    <property type="match status" value="1"/>
</dbReference>
<evidence type="ECO:0000313" key="12">
    <source>
        <dbReference type="Proteomes" id="UP001530377"/>
    </source>
</evidence>
<keyword evidence="12" id="KW-1185">Reference proteome</keyword>
<organism evidence="11 12">
    <name type="scientific">Cyclostephanos tholiformis</name>
    <dbReference type="NCBI Taxonomy" id="382380"/>
    <lineage>
        <taxon>Eukaryota</taxon>
        <taxon>Sar</taxon>
        <taxon>Stramenopiles</taxon>
        <taxon>Ochrophyta</taxon>
        <taxon>Bacillariophyta</taxon>
        <taxon>Coscinodiscophyceae</taxon>
        <taxon>Thalassiosirophycidae</taxon>
        <taxon>Stephanodiscales</taxon>
        <taxon>Stephanodiscaceae</taxon>
        <taxon>Cyclostephanos</taxon>
    </lineage>
</organism>
<dbReference type="InterPro" id="IPR056764">
    <property type="entry name" value="LbH_EIF2B3/5"/>
</dbReference>
<dbReference type="PANTHER" id="PTHR45887">
    <property type="entry name" value="TRANSLATION INITIATION FACTOR EIF-2B SUBUNIT EPSILON"/>
    <property type="match status" value="1"/>
</dbReference>
<evidence type="ECO:0000256" key="1">
    <source>
        <dbReference type="ARBA" id="ARBA00004514"/>
    </source>
</evidence>
<dbReference type="SUPFAM" id="SSF53448">
    <property type="entry name" value="Nucleotide-diphospho-sugar transferases"/>
    <property type="match status" value="1"/>
</dbReference>
<dbReference type="Gene3D" id="1.25.40.180">
    <property type="match status" value="1"/>
</dbReference>
<keyword evidence="4" id="KW-0396">Initiation factor</keyword>
<dbReference type="InterPro" id="IPR011004">
    <property type="entry name" value="Trimer_LpxA-like_sf"/>
</dbReference>
<feature type="region of interest" description="Disordered" evidence="9">
    <location>
        <begin position="934"/>
        <end position="954"/>
    </location>
</feature>
<evidence type="ECO:0000259" key="10">
    <source>
        <dbReference type="PROSITE" id="PS51363"/>
    </source>
</evidence>
<feature type="compositionally biased region" description="Acidic residues" evidence="9">
    <location>
        <begin position="938"/>
        <end position="954"/>
    </location>
</feature>
<feature type="domain" description="W2" evidence="10">
    <location>
        <begin position="759"/>
        <end position="943"/>
    </location>
</feature>
<dbReference type="Pfam" id="PF25084">
    <property type="entry name" value="LbH_EIF2B"/>
    <property type="match status" value="1"/>
</dbReference>
<proteinExistence type="inferred from homology"/>
<protein>
    <recommendedName>
        <fullName evidence="6">Translation initiation factor eIF2B subunit epsilon</fullName>
    </recommendedName>
    <alternativeName>
        <fullName evidence="7">eIF2B GDP-GTP exchange factor subunit epsilon</fullName>
    </alternativeName>
</protein>
<dbReference type="InterPro" id="IPR051956">
    <property type="entry name" value="eIF2B_epsilon"/>
</dbReference>
<dbReference type="SUPFAM" id="SSF48371">
    <property type="entry name" value="ARM repeat"/>
    <property type="match status" value="1"/>
</dbReference>
<dbReference type="InterPro" id="IPR003307">
    <property type="entry name" value="W2_domain"/>
</dbReference>
<keyword evidence="5" id="KW-0648">Protein biosynthesis</keyword>
<name>A0ABD3SSJ1_9STRA</name>
<dbReference type="InterPro" id="IPR044123">
    <property type="entry name" value="W2_eIF2B_epsilon"/>
</dbReference>
<comment type="subunit">
    <text evidence="8">Component of the translation initiation factor 2B (eIF2B) complex which is a heterodecamer of two sets of five different subunits: alpha, beta, gamma, delta and epsilon. Subunits alpha, beta and delta comprise a regulatory subcomplex and subunits epsilon and gamma comprise a catalytic subcomplex. Within the complex, the hexameric regulatory complex resides at the center, with the two heterodimeric catalytic subcomplexes bound on opposite sides.</text>
</comment>
<comment type="caution">
    <text evidence="11">The sequence shown here is derived from an EMBL/GenBank/DDBJ whole genome shotgun (WGS) entry which is preliminary data.</text>
</comment>
<accession>A0ABD3SSJ1</accession>
<dbReference type="EMBL" id="JALLPB020000005">
    <property type="protein sequence ID" value="KAL3827320.1"/>
    <property type="molecule type" value="Genomic_DNA"/>
</dbReference>
<evidence type="ECO:0000256" key="2">
    <source>
        <dbReference type="ARBA" id="ARBA00007878"/>
    </source>
</evidence>
<dbReference type="CDD" id="cd11558">
    <property type="entry name" value="W2_eIF2B_epsilon"/>
    <property type="match status" value="1"/>
</dbReference>
<evidence type="ECO:0000256" key="9">
    <source>
        <dbReference type="SAM" id="MobiDB-lite"/>
    </source>
</evidence>
<evidence type="ECO:0000256" key="4">
    <source>
        <dbReference type="ARBA" id="ARBA00022540"/>
    </source>
</evidence>
<feature type="region of interest" description="Disordered" evidence="9">
    <location>
        <begin position="733"/>
        <end position="756"/>
    </location>
</feature>
<dbReference type="PROSITE" id="PS51363">
    <property type="entry name" value="W2"/>
    <property type="match status" value="1"/>
</dbReference>
<dbReference type="PANTHER" id="PTHR45887:SF1">
    <property type="entry name" value="TRANSLATION INITIATION FACTOR EIF-2B SUBUNIT EPSILON"/>
    <property type="match status" value="1"/>
</dbReference>
<reference evidence="11 12" key="1">
    <citation type="submission" date="2024-10" db="EMBL/GenBank/DDBJ databases">
        <title>Updated reference genomes for cyclostephanoid diatoms.</title>
        <authorList>
            <person name="Roberts W.R."/>
            <person name="Alverson A.J."/>
        </authorList>
    </citation>
    <scope>NUCLEOTIDE SEQUENCE [LARGE SCALE GENOMIC DNA]</scope>
    <source>
        <strain evidence="11 12">AJA228-03</strain>
    </source>
</reference>
<dbReference type="Proteomes" id="UP001530377">
    <property type="component" value="Unassembled WGS sequence"/>
</dbReference>
<dbReference type="Pfam" id="PF02020">
    <property type="entry name" value="W2"/>
    <property type="match status" value="1"/>
</dbReference>
<dbReference type="InterPro" id="IPR016024">
    <property type="entry name" value="ARM-type_fold"/>
</dbReference>
<comment type="similarity">
    <text evidence="2">Belongs to the eIF-2B gamma/epsilon subunits family.</text>
</comment>
<evidence type="ECO:0000313" key="11">
    <source>
        <dbReference type="EMBL" id="KAL3827320.1"/>
    </source>
</evidence>
<evidence type="ECO:0000256" key="3">
    <source>
        <dbReference type="ARBA" id="ARBA00022490"/>
    </source>
</evidence>
<keyword evidence="3" id="KW-0963">Cytoplasm</keyword>
<evidence type="ECO:0000256" key="8">
    <source>
        <dbReference type="ARBA" id="ARBA00046432"/>
    </source>
</evidence>
<dbReference type="InterPro" id="IPR029044">
    <property type="entry name" value="Nucleotide-diphossugar_trans"/>
</dbReference>
<comment type="subcellular location">
    <subcellularLocation>
        <location evidence="1">Cytoplasm</location>
        <location evidence="1">Cytosol</location>
    </subcellularLocation>
</comment>
<dbReference type="AlphaFoldDB" id="A0ABD3SSJ1"/>
<evidence type="ECO:0000256" key="5">
    <source>
        <dbReference type="ARBA" id="ARBA00022917"/>
    </source>
</evidence>
<feature type="region of interest" description="Disordered" evidence="9">
    <location>
        <begin position="590"/>
        <end position="621"/>
    </location>
</feature>
<dbReference type="Gene3D" id="3.90.550.10">
    <property type="entry name" value="Spore Coat Polysaccharide Biosynthesis Protein SpsA, Chain A"/>
    <property type="match status" value="1"/>
</dbReference>
<evidence type="ECO:0000256" key="7">
    <source>
        <dbReference type="ARBA" id="ARBA00044345"/>
    </source>
</evidence>
<evidence type="ECO:0000256" key="6">
    <source>
        <dbReference type="ARBA" id="ARBA00044144"/>
    </source>
</evidence>
<gene>
    <name evidence="11" type="ORF">ACHAXA_005066</name>
</gene>
<sequence length="954" mass="104203">MGKPPPSSSSSNDTSDNKSEQKLQAVLLADSFSNAFHPIILEPYCDHPSSTSSSASFGRGDERPLVLCPLNNVPVLHHSIDFLQGNGIEELFVVCCASSGSADAVENYIRSNAASNAISGGGNNSGIGKAGVGRSTRNESNIVAEVDGGRKIAWSSRLSIIVMRFADCTNAGDALRELDRQNVVKSDPFVLMQGDVVSNVDLRGAMEGHALRRKKDASAIMTILLQDVGGWGLDSGNDDDDDDDNDGYDVVDSYDFRVDGAGEGGEEKKEANDTVDFDDHRTTISRGDHFLPALRSSTDDLLLALDTTHSNRILLWDDRASSSASRRRNDKHCSIPTIFFQENSSNITLTRDYLDVGIDVCSPDVLARFSDEFDYRELRTQFVSNCVSEEESGLQSGRIYAHIMSRGEYAGRPLGDMRRYHRVSMDLLRRWCYPLVPDNYNCSASNNDKEAARYVCERHLVYRDVGGTNRNGRNSHVGRSTQLLGTLLLGPNHSIGERCRLLRSVLGSNCTLMDDCTIIDSHLWGNVLIESGACLSGVIVCEGAVVRRGAVLERGCVVGRGCIVGEGVRLREFTRITCAAAEVVDDDDYSGFDGSSSSGDDDSSSNDSSEGGSEKVDGGAMVDTTTTMASLKIADTFTNHEVVGNDGVGRVYVPSPPDDYNSDDDDDAARAAAIELMKSQSIGYDMTLIYRKWQKLQMEDDDDGFSFDEMGNSDDEDDDMDMGDEWMDDSGEATVGGRSMHVSSSTSNVDDGGMQITGRQKGVDVVKELRDICLEHETTSPIENLRIELNSFKFSQNATYSDCCKGAMMAVMEKIVDESGESLLTPGKLVASLKKMIGYWGTLFQSICIGSEEEKAIIHSLEFMALGQAGGKFVSVLGTEPAFRFVLQTLHDQEIVNEEAINEWALERKGEVIDSPLGELFWQKPTQDFLEWLRDESGSDDDGDGDDKSDEESD</sequence>